<evidence type="ECO:0000259" key="4">
    <source>
        <dbReference type="PROSITE" id="PS50949"/>
    </source>
</evidence>
<gene>
    <name evidence="5" type="ORF">CKF48_06990</name>
</gene>
<proteinExistence type="predicted"/>
<dbReference type="InterPro" id="IPR000524">
    <property type="entry name" value="Tscrpt_reg_HTH_GntR"/>
</dbReference>
<name>A0A248TFW8_9BACI</name>
<dbReference type="KEGG" id="bko:CKF48_06990"/>
<dbReference type="InterPro" id="IPR036390">
    <property type="entry name" value="WH_DNA-bd_sf"/>
</dbReference>
<dbReference type="SMART" id="SM00895">
    <property type="entry name" value="FCD"/>
    <property type="match status" value="1"/>
</dbReference>
<dbReference type="CDD" id="cd07377">
    <property type="entry name" value="WHTH_GntR"/>
    <property type="match status" value="1"/>
</dbReference>
<keyword evidence="2" id="KW-0238">DNA-binding</keyword>
<dbReference type="Gene3D" id="1.20.120.530">
    <property type="entry name" value="GntR ligand-binding domain-like"/>
    <property type="match status" value="1"/>
</dbReference>
<dbReference type="Pfam" id="PF00392">
    <property type="entry name" value="GntR"/>
    <property type="match status" value="1"/>
</dbReference>
<dbReference type="InterPro" id="IPR011711">
    <property type="entry name" value="GntR_C"/>
</dbReference>
<evidence type="ECO:0000256" key="3">
    <source>
        <dbReference type="ARBA" id="ARBA00023163"/>
    </source>
</evidence>
<keyword evidence="3" id="KW-0804">Transcription</keyword>
<feature type="domain" description="HTH gntR-type" evidence="4">
    <location>
        <begin position="21"/>
        <end position="88"/>
    </location>
</feature>
<sequence length="229" mass="26956">MQIPNFQRGDCMVFQKVEQPPSFKEHAYREIKRAIIQHDIAPGSTIHERTLSESLGISRTPLKLALQQLEMEGWVQSLPRKGISVKEIERKDVNEVFQLRKANEALVIELLIPLLNQEMLHKLEEKDQQLFELKEDPVAFMYHDSAFHLFLAELTNNERLYQIIRNLIDYVNWYGLYILNKRVSIETVYNEHQLIIEGLRSGDIDRTKTAMVRHLDHFYSEMMANLSSY</sequence>
<accession>A0A248TFW8</accession>
<evidence type="ECO:0000256" key="2">
    <source>
        <dbReference type="ARBA" id="ARBA00023125"/>
    </source>
</evidence>
<evidence type="ECO:0000313" key="6">
    <source>
        <dbReference type="Proteomes" id="UP000215137"/>
    </source>
</evidence>
<dbReference type="SUPFAM" id="SSF46785">
    <property type="entry name" value="Winged helix' DNA-binding domain"/>
    <property type="match status" value="1"/>
</dbReference>
<dbReference type="Gene3D" id="1.10.10.10">
    <property type="entry name" value="Winged helix-like DNA-binding domain superfamily/Winged helix DNA-binding domain"/>
    <property type="match status" value="1"/>
</dbReference>
<keyword evidence="6" id="KW-1185">Reference proteome</keyword>
<keyword evidence="1" id="KW-0805">Transcription regulation</keyword>
<dbReference type="Proteomes" id="UP000215137">
    <property type="component" value="Chromosome"/>
</dbReference>
<dbReference type="SUPFAM" id="SSF48008">
    <property type="entry name" value="GntR ligand-binding domain-like"/>
    <property type="match status" value="1"/>
</dbReference>
<organism evidence="5 6">
    <name type="scientific">Cytobacillus kochii</name>
    <dbReference type="NCBI Taxonomy" id="859143"/>
    <lineage>
        <taxon>Bacteria</taxon>
        <taxon>Bacillati</taxon>
        <taxon>Bacillota</taxon>
        <taxon>Bacilli</taxon>
        <taxon>Bacillales</taxon>
        <taxon>Bacillaceae</taxon>
        <taxon>Cytobacillus</taxon>
    </lineage>
</organism>
<dbReference type="GO" id="GO:0003700">
    <property type="term" value="F:DNA-binding transcription factor activity"/>
    <property type="evidence" value="ECO:0007669"/>
    <property type="project" value="InterPro"/>
</dbReference>
<evidence type="ECO:0000256" key="1">
    <source>
        <dbReference type="ARBA" id="ARBA00023015"/>
    </source>
</evidence>
<dbReference type="Pfam" id="PF07729">
    <property type="entry name" value="FCD"/>
    <property type="match status" value="1"/>
</dbReference>
<dbReference type="AlphaFoldDB" id="A0A248TFW8"/>
<dbReference type="SMART" id="SM00345">
    <property type="entry name" value="HTH_GNTR"/>
    <property type="match status" value="1"/>
</dbReference>
<protein>
    <recommendedName>
        <fullName evidence="4">HTH gntR-type domain-containing protein</fullName>
    </recommendedName>
</protein>
<dbReference type="PROSITE" id="PS50949">
    <property type="entry name" value="HTH_GNTR"/>
    <property type="match status" value="1"/>
</dbReference>
<dbReference type="InterPro" id="IPR008920">
    <property type="entry name" value="TF_FadR/GntR_C"/>
</dbReference>
<dbReference type="PANTHER" id="PTHR43537">
    <property type="entry name" value="TRANSCRIPTIONAL REGULATOR, GNTR FAMILY"/>
    <property type="match status" value="1"/>
</dbReference>
<dbReference type="GO" id="GO:0003677">
    <property type="term" value="F:DNA binding"/>
    <property type="evidence" value="ECO:0007669"/>
    <property type="project" value="UniProtKB-KW"/>
</dbReference>
<dbReference type="InterPro" id="IPR036388">
    <property type="entry name" value="WH-like_DNA-bd_sf"/>
</dbReference>
<dbReference type="OrthoDB" id="9781630at2"/>
<evidence type="ECO:0000313" key="5">
    <source>
        <dbReference type="EMBL" id="ASV67098.1"/>
    </source>
</evidence>
<dbReference type="EMBL" id="CP022983">
    <property type="protein sequence ID" value="ASV67098.1"/>
    <property type="molecule type" value="Genomic_DNA"/>
</dbReference>
<dbReference type="PANTHER" id="PTHR43537:SF24">
    <property type="entry name" value="GLUCONATE OPERON TRANSCRIPTIONAL REPRESSOR"/>
    <property type="match status" value="1"/>
</dbReference>
<reference evidence="5 6" key="1">
    <citation type="submission" date="2017-08" db="EMBL/GenBank/DDBJ databases">
        <title>Complete Genome Sequence of Bacillus kochii Oregon-R-modENCODE STRAIN BDGP4, isolated from Drosophila melanogaster gut.</title>
        <authorList>
            <person name="Wan K.H."/>
            <person name="Yu C."/>
            <person name="Park S."/>
            <person name="Hammonds A.S."/>
            <person name="Booth B.W."/>
            <person name="Celniker S.E."/>
        </authorList>
    </citation>
    <scope>NUCLEOTIDE SEQUENCE [LARGE SCALE GENOMIC DNA]</scope>
    <source>
        <strain evidence="5 6">BDGP4</strain>
    </source>
</reference>